<feature type="domain" description="TASOR pseudo-PARP" evidence="4">
    <location>
        <begin position="161"/>
        <end position="304"/>
    </location>
</feature>
<feature type="compositionally biased region" description="Basic and acidic residues" evidence="2">
    <location>
        <begin position="2308"/>
        <end position="2332"/>
    </location>
</feature>
<feature type="compositionally biased region" description="Polar residues" evidence="2">
    <location>
        <begin position="744"/>
        <end position="763"/>
    </location>
</feature>
<dbReference type="EMBL" id="VSWD01000005">
    <property type="protein sequence ID" value="KAK3103231.1"/>
    <property type="molecule type" value="Genomic_DNA"/>
</dbReference>
<feature type="compositionally biased region" description="Pro residues" evidence="2">
    <location>
        <begin position="609"/>
        <end position="625"/>
    </location>
</feature>
<evidence type="ECO:0000313" key="5">
    <source>
        <dbReference type="EMBL" id="KAK3103231.1"/>
    </source>
</evidence>
<feature type="domain" description="Spen paralogue and orthologue SPOC C-terminal" evidence="3">
    <location>
        <begin position="345"/>
        <end position="467"/>
    </location>
</feature>
<feature type="region of interest" description="Disordered" evidence="2">
    <location>
        <begin position="1"/>
        <end position="76"/>
    </location>
</feature>
<feature type="compositionally biased region" description="Polar residues" evidence="2">
    <location>
        <begin position="1455"/>
        <end position="1464"/>
    </location>
</feature>
<keyword evidence="1" id="KW-0175">Coiled coil</keyword>
<feature type="compositionally biased region" description="Basic and acidic residues" evidence="2">
    <location>
        <begin position="1208"/>
        <end position="1241"/>
    </location>
</feature>
<evidence type="ECO:0000259" key="3">
    <source>
        <dbReference type="Pfam" id="PF07744"/>
    </source>
</evidence>
<name>A0AA89C273_PINIB</name>
<dbReference type="PANTHER" id="PTHR16207">
    <property type="entry name" value="SET DOMAIN-CONTAINING PROTEIN"/>
    <property type="match status" value="1"/>
</dbReference>
<feature type="compositionally biased region" description="Polar residues" evidence="2">
    <location>
        <begin position="1879"/>
        <end position="1888"/>
    </location>
</feature>
<feature type="compositionally biased region" description="Polar residues" evidence="2">
    <location>
        <begin position="32"/>
        <end position="44"/>
    </location>
</feature>
<feature type="region of interest" description="Disordered" evidence="2">
    <location>
        <begin position="1784"/>
        <end position="1861"/>
    </location>
</feature>
<feature type="compositionally biased region" description="Basic and acidic residues" evidence="2">
    <location>
        <begin position="2372"/>
        <end position="2394"/>
    </location>
</feature>
<dbReference type="Pfam" id="PF07744">
    <property type="entry name" value="SPOC"/>
    <property type="match status" value="1"/>
</dbReference>
<feature type="compositionally biased region" description="Basic and acidic residues" evidence="2">
    <location>
        <begin position="1037"/>
        <end position="1072"/>
    </location>
</feature>
<feature type="region of interest" description="Disordered" evidence="2">
    <location>
        <begin position="2982"/>
        <end position="3010"/>
    </location>
</feature>
<feature type="region of interest" description="Disordered" evidence="2">
    <location>
        <begin position="2045"/>
        <end position="2093"/>
    </location>
</feature>
<feature type="compositionally biased region" description="Low complexity" evidence="2">
    <location>
        <begin position="2601"/>
        <end position="2634"/>
    </location>
</feature>
<feature type="compositionally biased region" description="Polar residues" evidence="2">
    <location>
        <begin position="555"/>
        <end position="582"/>
    </location>
</feature>
<evidence type="ECO:0000259" key="4">
    <source>
        <dbReference type="Pfam" id="PF12509"/>
    </source>
</evidence>
<feature type="region of interest" description="Disordered" evidence="2">
    <location>
        <begin position="1879"/>
        <end position="1950"/>
    </location>
</feature>
<feature type="compositionally biased region" description="Low complexity" evidence="2">
    <location>
        <begin position="785"/>
        <end position="797"/>
    </location>
</feature>
<proteinExistence type="predicted"/>
<feature type="compositionally biased region" description="Basic and acidic residues" evidence="2">
    <location>
        <begin position="2637"/>
        <end position="2646"/>
    </location>
</feature>
<dbReference type="PANTHER" id="PTHR16207:SF11">
    <property type="entry name" value="SET DOMAIN-CONTAINING PROTEIN"/>
    <property type="match status" value="1"/>
</dbReference>
<feature type="region of interest" description="Disordered" evidence="2">
    <location>
        <begin position="1097"/>
        <end position="1350"/>
    </location>
</feature>
<evidence type="ECO:0000313" key="6">
    <source>
        <dbReference type="Proteomes" id="UP001186944"/>
    </source>
</evidence>
<accession>A0AA89C273</accession>
<feature type="compositionally biased region" description="Basic and acidic residues" evidence="2">
    <location>
        <begin position="1826"/>
        <end position="1837"/>
    </location>
</feature>
<dbReference type="Pfam" id="PF12509">
    <property type="entry name" value="DUF3715"/>
    <property type="match status" value="1"/>
</dbReference>
<feature type="compositionally biased region" description="Polar residues" evidence="2">
    <location>
        <begin position="2991"/>
        <end position="3002"/>
    </location>
</feature>
<gene>
    <name evidence="5" type="ORF">FSP39_017613</name>
</gene>
<dbReference type="GO" id="GO:0005654">
    <property type="term" value="C:nucleoplasm"/>
    <property type="evidence" value="ECO:0007669"/>
    <property type="project" value="TreeGrafter"/>
</dbReference>
<feature type="region of interest" description="Disordered" evidence="2">
    <location>
        <begin position="1990"/>
        <end position="2009"/>
    </location>
</feature>
<evidence type="ECO:0000256" key="1">
    <source>
        <dbReference type="SAM" id="Coils"/>
    </source>
</evidence>
<feature type="compositionally biased region" description="Low complexity" evidence="2">
    <location>
        <begin position="713"/>
        <end position="727"/>
    </location>
</feature>
<feature type="compositionally biased region" description="Basic and acidic residues" evidence="2">
    <location>
        <begin position="2664"/>
        <end position="2682"/>
    </location>
</feature>
<feature type="compositionally biased region" description="Basic and acidic residues" evidence="2">
    <location>
        <begin position="1020"/>
        <end position="1029"/>
    </location>
</feature>
<dbReference type="InterPro" id="IPR012921">
    <property type="entry name" value="SPOC_C"/>
</dbReference>
<feature type="region of interest" description="Disordered" evidence="2">
    <location>
        <begin position="1020"/>
        <end position="1082"/>
    </location>
</feature>
<feature type="region of interest" description="Disordered" evidence="2">
    <location>
        <begin position="2367"/>
        <end position="2455"/>
    </location>
</feature>
<feature type="compositionally biased region" description="Basic and acidic residues" evidence="2">
    <location>
        <begin position="2578"/>
        <end position="2589"/>
    </location>
</feature>
<dbReference type="InterPro" id="IPR046432">
    <property type="entry name" value="TASOR"/>
</dbReference>
<feature type="region of interest" description="Disordered" evidence="2">
    <location>
        <begin position="521"/>
        <end position="815"/>
    </location>
</feature>
<dbReference type="InterPro" id="IPR022188">
    <property type="entry name" value="TASOR_DUF3715"/>
</dbReference>
<dbReference type="Proteomes" id="UP001186944">
    <property type="component" value="Unassembled WGS sequence"/>
</dbReference>
<feature type="compositionally biased region" description="Polar residues" evidence="2">
    <location>
        <begin position="51"/>
        <end position="66"/>
    </location>
</feature>
<reference evidence="5" key="1">
    <citation type="submission" date="2019-08" db="EMBL/GenBank/DDBJ databases">
        <title>The improved chromosome-level genome for the pearl oyster Pinctada fucata martensii using PacBio sequencing and Hi-C.</title>
        <authorList>
            <person name="Zheng Z."/>
        </authorList>
    </citation>
    <scope>NUCLEOTIDE SEQUENCE</scope>
    <source>
        <strain evidence="5">ZZ-2019</strain>
        <tissue evidence="5">Adductor muscle</tissue>
    </source>
</reference>
<feature type="compositionally biased region" description="Low complexity" evidence="2">
    <location>
        <begin position="2060"/>
        <end position="2093"/>
    </location>
</feature>
<feature type="compositionally biased region" description="Low complexity" evidence="2">
    <location>
        <begin position="2116"/>
        <end position="2210"/>
    </location>
</feature>
<feature type="compositionally biased region" description="Basic and acidic residues" evidence="2">
    <location>
        <begin position="918"/>
        <end position="931"/>
    </location>
</feature>
<protein>
    <submittedName>
        <fullName evidence="5">Uncharacterized protein</fullName>
    </submittedName>
</protein>
<feature type="region of interest" description="Disordered" evidence="2">
    <location>
        <begin position="863"/>
        <end position="974"/>
    </location>
</feature>
<feature type="compositionally biased region" description="Polar residues" evidence="2">
    <location>
        <begin position="2296"/>
        <end position="2307"/>
    </location>
</feature>
<feature type="compositionally biased region" description="Basic and acidic residues" evidence="2">
    <location>
        <begin position="1294"/>
        <end position="1350"/>
    </location>
</feature>
<feature type="compositionally biased region" description="Basic residues" evidence="2">
    <location>
        <begin position="1248"/>
        <end position="1263"/>
    </location>
</feature>
<feature type="region of interest" description="Disordered" evidence="2">
    <location>
        <begin position="1455"/>
        <end position="1517"/>
    </location>
</feature>
<feature type="coiled-coil region" evidence="1">
    <location>
        <begin position="2906"/>
        <end position="2933"/>
    </location>
</feature>
<sequence length="3217" mass="357438">MANLFDKLSGTLSKLSDDKPTNASTKLRKNSSKSSTDSCRTESNLCVDDQGSVSNNQDGANGSKIQSGGRVENETPGVQQFVIPKKSTQKSDRNLMLSFDIVTGLFVDLMINSREFQHEILPSITKNYKFSTSSSRFSYVKVQSVHNKELMNQYLEKRKDLRKHGYNEKEIGDSVAFLCVEKEEEARKLCTEGLSIGNMKHSLLGDPALGVQLSRHSDVLTLKPFPPLFSGYLVLFKVIKGRVKTVVESENHLEPTPNHDCHITGTISTEGSVSHESVYFSTQIYMYEYGENSLPVNKPRNICPMAIVHFMYDSDRIKGHRGPAAGLMHIHGTSYNIGPGWHGNSDDQEEYVVWTGNLTVKGLYACLVNMKSIGSCIKPAKIGQHINITHKMEANQARRKYLPNVCGLHRRAEGHWNGTYINVCELHPEDNESRGHFQRIMNYLGKHNSVAIVKVDKENVLLLLPASELSYHLGLSKPHQYPVLLYCLFLSKKSMKHRVGVSEKSSQKSVDPRKQLRISVQNSSDHGHHSPSIPPSPIHSTAWSQGMSSPKPKWSTPTKESPSYRQQSHPGTPSPTSASYQWSRPHPQYTAQGSSPVKPWITSPSLSTMPPPNNSQFLPPSPSHFPPQSVSSHLPPSPSMPPSLTLRPTMSMPPSPVHQNQRFPPPSPTFQSRTYPPTPEHNGMNSYPHLNPAFTPVFSSPNKFQMGPQGMTHSPQSGHSAHSSHSSLLEPPRTPPSDPRLHGNQRSPSLSQYRGTPDLTPTKSPHDATSRSPFSPNKYFDKQQSFSSSGASPVGSRHSPRYMTSPLGDTKKPNVQANMNFDNGFKSSPVPNSLLTKDKIKKEFLSQMEIIEVKQRLKAKLAKAEAEKEQPVEMTESDMEIIKRGYKTKSSGHLDPQDGNKKYKPEKKKPVSPALSKEANEMKEFLDSGLDKKKKPSEKKVKPPPSSSEKVSEKKTVSTPSQSQTEKTKSATEAVKIKVPELKLDSLEDIANMRRMVDLEIQKGKERMPKLEEERKRLAAELEGKSKMKLEKRKKHPSEICDEQPKEKVPRREDLNSNNMKEKMKSGVDKAKVSPTTQSASEMCDFLNQETEDVKLTPDVAVSKGHNKTDKSSDKVLEKETPYFDLADDIKNVSKEKTNKEEESYKGKKKMAVKPMIEDKAKKNSIEDESLNKKDRKEDSKSEPKGRWDSVTKRISERRGTEGSSDGEGERKVEKKNGGKIIIIREIKYVDKKEKEGHSDSDASNASHGRHSKKSKDSKRKLKEHGQSQSEKSKSEHKSRPSKGLVKYSDSDTCSEKSHGSRESSREPLRSDYHRHEPSSGDSKAKRFKSDGRSRVMDESGDHRDRDRSYEMYQNRMSKDGRSMGPRHVVGLSTSHRSHQSKDRITINGIVTKDEVSNLYKIPKLPKIPKRKKSTDAQPCSICSLLCRPCDCSTACAAIENVSSVSCETKLNSELSNQNLPQNDSKTDQNNRKPEKSKENGKFDLQNEKGENIDGEQNKRRKGTSISDGAGTSKLRSSQSILENIMSSFRDSVRKSRSGKLEANTKSRLSTADSILEEMAEINETVSLLSENEDNDDVFLEASSGKDDKSCLDIGTSFLRPISSSLSVNRVETASISYKKGDSMHFGSLPSSRSNSPIMPTNLNRTFDKAEGDFFRVKFTPGKNIYREANRCHKVFDGCPRLDKGVEPKSCNTEEEDVDPNFCVDPDRVIEVAGKEGQDLRISVPNDAPNLPNCKCISREEIISLCLHGPASSKLSPEEQLQLKSVTTVLHRIMYNSSYERSVTNDNATDNIELPSDKADDVPQDIPPDKAANSDGVDMSEFDSTAENKEETLDRSCEVTSTNAEKEENNALDSCKSHQEKSSDITNEKIIVKQDVVEENNNSIMHPQNESESKVEDKGRNAKEKDDGMYGPELPEHLRKRQGEIVDEGKGTDKSLSNEVPAANKSDSGNVTLVKVKLEKNIDSESEEIPNGATYIILDEVTVIKTEVLDKEEPGQEGQKDVNEQFSLEGKDEDSAIVISSDEAASIITISSDEAGEEINTVTRGVEAKSSNNQSESKRVISTSSVTSTNSKVASTTSVTSTNSRVASTTSVTSTNCRVASTCSVSSTNSGVASISSATSTNNRVASTSSATNTNNRVTSTSSVTSTNNKVASTSSKTSTNNTVASTSNVTGTNDRVASTSSATSTNNRVASTSSATSSNRITSTSSVASSDHRSEVSDSVIIKSGKNSGAVIDTLDVAVNDNEMAKFDLDEMKFEIATEKLKEQKGLQQVKESRDLRHSLKNGMESTSKVRKDNSSTVSMMQGNSSKDSKKCELSATKTSEKVAVRSDMGKNENLLGDLENKSTKRKDIHPEKLLQKALSAVSIRKPITRLPEDDRKSSNDSKCDKNVKKPSSEKSSAQSTSGSESKRESKSSGPGSSYQGNTPEVGPTRTLTTDSRRNRQFHPYKKEKKPEKKNSWSFDISYNSLRELMQDLTTESYRRLHSKKHGIINKYNTPPRFSHYKFRRSAVPDTLPDSPDEENDDFTEEAIPDFEERKRKADLVEQMMEEGVEDEAYCNEKKVYQNDEQKQIQASTGKPQTKEKETVESRLSRIALGDHSVLKDAQSTATSKAKSTAASTAKLTATSTASSQQPSTQDDDNKNVDLRHVITQMKSSSRRSVSPKRQSLEKVDNDDASQQKKGSELAELAVSENKVSSSVGNGVRATSKTETSSSIEEHCRKRRESAVSFILSKDGYKLIPINLDSNSNNKYTKRETFGFKLLTADFWREDPRTLKDKHIFKEELKKGYKVKGLVVNDTDTEFKNDLCKSENEYLSELENTGMSESLNASFNEWIVVDEVHGGASDCEVNESRDLSDVNCDEENVCRSNSRKVILKEMEVKKDCSDDIEKSQTSLISPETQMVDEESLLTQSSSQITDIEEEVKQQNREESKEEMNGNDRKVILKDEELVEKDTVDAAPVNSELQETDPCETENFNVMKLDKDETNCDEENSEKSLSVQNSQHNQPELDSKDEVSVFENEDSVQGSGVTVDRRHIGSSCDKEVTSAVSFIDDKSEDTKDNGAVHDAEFLVTTASFLSTKESTINNGNSSTNFYLIEKTSDTSAFNSEMEVKDNTFQSPLKTTQNHELEILDPKIKDDQIVDGITNIGTTCMSPRKNKVSSDECKSTNFMKSITDYKNVDETLKDNTDSSEELLSKDKVALNKENVELQGRELHDALFRKV</sequence>
<feature type="compositionally biased region" description="Basic and acidic residues" evidence="2">
    <location>
        <begin position="1107"/>
        <end position="1146"/>
    </location>
</feature>
<feature type="compositionally biased region" description="Basic and acidic residues" evidence="2">
    <location>
        <begin position="1156"/>
        <end position="1201"/>
    </location>
</feature>
<feature type="region of interest" description="Disordered" evidence="2">
    <location>
        <begin position="2284"/>
        <end position="2355"/>
    </location>
</feature>
<feature type="compositionally biased region" description="Basic and acidic residues" evidence="2">
    <location>
        <begin position="1465"/>
        <end position="1498"/>
    </location>
</feature>
<feature type="compositionally biased region" description="Basic and acidic residues" evidence="2">
    <location>
        <begin position="1844"/>
        <end position="1861"/>
    </location>
</feature>
<evidence type="ECO:0000256" key="2">
    <source>
        <dbReference type="SAM" id="MobiDB-lite"/>
    </source>
</evidence>
<organism evidence="5 6">
    <name type="scientific">Pinctada imbricata</name>
    <name type="common">Atlantic pearl-oyster</name>
    <name type="synonym">Pinctada martensii</name>
    <dbReference type="NCBI Taxonomy" id="66713"/>
    <lineage>
        <taxon>Eukaryota</taxon>
        <taxon>Metazoa</taxon>
        <taxon>Spiralia</taxon>
        <taxon>Lophotrochozoa</taxon>
        <taxon>Mollusca</taxon>
        <taxon>Bivalvia</taxon>
        <taxon>Autobranchia</taxon>
        <taxon>Pteriomorphia</taxon>
        <taxon>Pterioida</taxon>
        <taxon>Pterioidea</taxon>
        <taxon>Pteriidae</taxon>
        <taxon>Pinctada</taxon>
    </lineage>
</organism>
<feature type="compositionally biased region" description="Basic residues" evidence="2">
    <location>
        <begin position="2440"/>
        <end position="2449"/>
    </location>
</feature>
<dbReference type="GO" id="GO:0045814">
    <property type="term" value="P:negative regulation of gene expression, epigenetic"/>
    <property type="evidence" value="ECO:0007669"/>
    <property type="project" value="InterPro"/>
</dbReference>
<feature type="compositionally biased region" description="Basic and acidic residues" evidence="2">
    <location>
        <begin position="1889"/>
        <end position="1933"/>
    </location>
</feature>
<keyword evidence="6" id="KW-1185">Reference proteome</keyword>
<feature type="region of interest" description="Disordered" evidence="2">
    <location>
        <begin position="2107"/>
        <end position="2217"/>
    </location>
</feature>
<comment type="caution">
    <text evidence="5">The sequence shown here is derived from an EMBL/GenBank/DDBJ whole genome shotgun (WGS) entry which is preliminary data.</text>
</comment>
<feature type="region of interest" description="Disordered" evidence="2">
    <location>
        <begin position="2564"/>
        <end position="2716"/>
    </location>
</feature>